<dbReference type="AlphaFoldDB" id="A0A917C7K2"/>
<reference evidence="1" key="2">
    <citation type="submission" date="2020-09" db="EMBL/GenBank/DDBJ databases">
        <authorList>
            <person name="Sun Q."/>
            <person name="Zhou Y."/>
        </authorList>
    </citation>
    <scope>NUCLEOTIDE SEQUENCE</scope>
    <source>
        <strain evidence="1">CGMCC 1.15254</strain>
    </source>
</reference>
<evidence type="ECO:0000313" key="1">
    <source>
        <dbReference type="EMBL" id="GGF76025.1"/>
    </source>
</evidence>
<reference evidence="1" key="1">
    <citation type="journal article" date="2014" name="Int. J. Syst. Evol. Microbiol.">
        <title>Complete genome sequence of Corynebacterium casei LMG S-19264T (=DSM 44701T), isolated from a smear-ripened cheese.</title>
        <authorList>
            <consortium name="US DOE Joint Genome Institute (JGI-PGF)"/>
            <person name="Walter F."/>
            <person name="Albersmeier A."/>
            <person name="Kalinowski J."/>
            <person name="Ruckert C."/>
        </authorList>
    </citation>
    <scope>NUCLEOTIDE SEQUENCE</scope>
    <source>
        <strain evidence="1">CGMCC 1.15254</strain>
    </source>
</reference>
<dbReference type="EMBL" id="BMHV01000043">
    <property type="protein sequence ID" value="GGF76025.1"/>
    <property type="molecule type" value="Genomic_DNA"/>
</dbReference>
<sequence length="155" mass="17552">MRLNEFDYQIEEPPGPKSIDLWAGQQNKVYTLFLSVTGVINNLPYRPERAEIWIGNYPIHEVGSKVTIERSGNTDRYAVKCDCIGLYPMVIQPPKDFKTVELDCQALAPELVTERDRHKIPGAKIILGSCNMVDFDNRCSMTLIRSADGEDYANV</sequence>
<evidence type="ECO:0000313" key="2">
    <source>
        <dbReference type="Proteomes" id="UP000632498"/>
    </source>
</evidence>
<keyword evidence="2" id="KW-1185">Reference proteome</keyword>
<name>A0A917C7K2_9PROT</name>
<dbReference type="RefSeq" id="WP_188667160.1">
    <property type="nucleotide sequence ID" value="NZ_BMHV01000043.1"/>
</dbReference>
<dbReference type="Proteomes" id="UP000632498">
    <property type="component" value="Unassembled WGS sequence"/>
</dbReference>
<protein>
    <submittedName>
        <fullName evidence="1">Uncharacterized protein</fullName>
    </submittedName>
</protein>
<organism evidence="1 2">
    <name type="scientific">Terasakiella brassicae</name>
    <dbReference type="NCBI Taxonomy" id="1634917"/>
    <lineage>
        <taxon>Bacteria</taxon>
        <taxon>Pseudomonadati</taxon>
        <taxon>Pseudomonadota</taxon>
        <taxon>Alphaproteobacteria</taxon>
        <taxon>Rhodospirillales</taxon>
        <taxon>Terasakiellaceae</taxon>
        <taxon>Terasakiella</taxon>
    </lineage>
</organism>
<proteinExistence type="predicted"/>
<accession>A0A917C7K2</accession>
<gene>
    <name evidence="1" type="ORF">GCM10011332_32480</name>
</gene>
<comment type="caution">
    <text evidence="1">The sequence shown here is derived from an EMBL/GenBank/DDBJ whole genome shotgun (WGS) entry which is preliminary data.</text>
</comment>